<protein>
    <recommendedName>
        <fullName evidence="7">Plastocyanin-like domain-containing protein</fullName>
    </recommendedName>
</protein>
<dbReference type="PANTHER" id="PTHR11709:SF410">
    <property type="entry name" value="LACCASE"/>
    <property type="match status" value="1"/>
</dbReference>
<evidence type="ECO:0000256" key="3">
    <source>
        <dbReference type="ARBA" id="ARBA00022525"/>
    </source>
</evidence>
<dbReference type="AlphaFoldDB" id="A0A2I0KYB1"/>
<keyword evidence="5" id="KW-0677">Repeat</keyword>
<comment type="subcellular location">
    <subcellularLocation>
        <location evidence="1">Secreted</location>
    </subcellularLocation>
</comment>
<dbReference type="InterPro" id="IPR008972">
    <property type="entry name" value="Cupredoxin"/>
</dbReference>
<evidence type="ECO:0000313" key="8">
    <source>
        <dbReference type="EMBL" id="PKI73469.1"/>
    </source>
</evidence>
<dbReference type="InterPro" id="IPR011706">
    <property type="entry name" value="Cu-oxidase_C"/>
</dbReference>
<evidence type="ECO:0000256" key="6">
    <source>
        <dbReference type="ARBA" id="ARBA00023008"/>
    </source>
</evidence>
<evidence type="ECO:0000313" key="9">
    <source>
        <dbReference type="Proteomes" id="UP000233551"/>
    </source>
</evidence>
<dbReference type="GO" id="GO:0005576">
    <property type="term" value="C:extracellular region"/>
    <property type="evidence" value="ECO:0007669"/>
    <property type="project" value="UniProtKB-SubCell"/>
</dbReference>
<sequence length="301" mass="33134">MDVLLTADQTPSHYYMAATPFADTMTPIDKSTTTAIVQYSTGVYTPPTMPAFPSLPAYNDGDAAENFMGLLKSLVDDEHAIDIPQHVDTSLYITVSVNQINCSVSDTCGGLDGNRLAASLNNISFDFPKVDILEAYYQKLPDIFEKDFPNEPPRNFNFTGDVGENVTYPTVGTKVRVIDFNETVDIVYQGTNVGAAENHPMHVHGYSFYVVGFGQGNFDNKADPKNYNLTHAQLVNTFGVPKSVWQAIRFVADNPGVWFIHCHLERHSSWGMDTVLIVKNGTTGATSMRPRPDYTPPCSAS</sequence>
<reference evidence="8 9" key="1">
    <citation type="submission" date="2017-11" db="EMBL/GenBank/DDBJ databases">
        <title>De-novo sequencing of pomegranate (Punica granatum L.) genome.</title>
        <authorList>
            <person name="Akparov Z."/>
            <person name="Amiraslanov A."/>
            <person name="Hajiyeva S."/>
            <person name="Abbasov M."/>
            <person name="Kaur K."/>
            <person name="Hamwieh A."/>
            <person name="Solovyev V."/>
            <person name="Salamov A."/>
            <person name="Braich B."/>
            <person name="Kosarev P."/>
            <person name="Mahmoud A."/>
            <person name="Hajiyev E."/>
            <person name="Babayeva S."/>
            <person name="Izzatullayeva V."/>
            <person name="Mammadov A."/>
            <person name="Mammadov A."/>
            <person name="Sharifova S."/>
            <person name="Ojaghi J."/>
            <person name="Eynullazada K."/>
            <person name="Bayramov B."/>
            <person name="Abdulazimova A."/>
            <person name="Shahmuradov I."/>
        </authorList>
    </citation>
    <scope>NUCLEOTIDE SEQUENCE [LARGE SCALE GENOMIC DNA]</scope>
    <source>
        <strain evidence="9">cv. AG2017</strain>
        <tissue evidence="8">Leaf</tissue>
    </source>
</reference>
<dbReference type="Gene3D" id="2.60.40.420">
    <property type="entry name" value="Cupredoxins - blue copper proteins"/>
    <property type="match status" value="2"/>
</dbReference>
<feature type="domain" description="Plastocyanin-like" evidence="7">
    <location>
        <begin position="148"/>
        <end position="280"/>
    </location>
</feature>
<dbReference type="PANTHER" id="PTHR11709">
    <property type="entry name" value="MULTI-COPPER OXIDASE"/>
    <property type="match status" value="1"/>
</dbReference>
<keyword evidence="3" id="KW-0964">Secreted</keyword>
<dbReference type="InterPro" id="IPR002355">
    <property type="entry name" value="Cu_oxidase_Cu_BS"/>
</dbReference>
<dbReference type="GO" id="GO:0016491">
    <property type="term" value="F:oxidoreductase activity"/>
    <property type="evidence" value="ECO:0007669"/>
    <property type="project" value="InterPro"/>
</dbReference>
<gene>
    <name evidence="8" type="ORF">CRG98_006050</name>
</gene>
<proteinExistence type="inferred from homology"/>
<evidence type="ECO:0000256" key="2">
    <source>
        <dbReference type="ARBA" id="ARBA00010609"/>
    </source>
</evidence>
<evidence type="ECO:0000256" key="4">
    <source>
        <dbReference type="ARBA" id="ARBA00022723"/>
    </source>
</evidence>
<dbReference type="InterPro" id="IPR045087">
    <property type="entry name" value="Cu-oxidase_fam"/>
</dbReference>
<dbReference type="EMBL" id="PGOL01000272">
    <property type="protein sequence ID" value="PKI73469.1"/>
    <property type="molecule type" value="Genomic_DNA"/>
</dbReference>
<dbReference type="Proteomes" id="UP000233551">
    <property type="component" value="Unassembled WGS sequence"/>
</dbReference>
<dbReference type="STRING" id="22663.A0A2I0KYB1"/>
<dbReference type="CDD" id="cd13897">
    <property type="entry name" value="CuRO_3_LCC_plant"/>
    <property type="match status" value="1"/>
</dbReference>
<evidence type="ECO:0000259" key="7">
    <source>
        <dbReference type="Pfam" id="PF07731"/>
    </source>
</evidence>
<keyword evidence="6" id="KW-0186">Copper</keyword>
<evidence type="ECO:0000256" key="5">
    <source>
        <dbReference type="ARBA" id="ARBA00022737"/>
    </source>
</evidence>
<comment type="caution">
    <text evidence="8">The sequence shown here is derived from an EMBL/GenBank/DDBJ whole genome shotgun (WGS) entry which is preliminary data.</text>
</comment>
<keyword evidence="4" id="KW-0479">Metal-binding</keyword>
<dbReference type="InterPro" id="IPR034289">
    <property type="entry name" value="CuRO_3_LCC"/>
</dbReference>
<comment type="similarity">
    <text evidence="2">Belongs to the multicopper oxidase family.</text>
</comment>
<name>A0A2I0KYB1_PUNGR</name>
<dbReference type="PROSITE" id="PS00080">
    <property type="entry name" value="MULTICOPPER_OXIDASE2"/>
    <property type="match status" value="1"/>
</dbReference>
<organism evidence="8 9">
    <name type="scientific">Punica granatum</name>
    <name type="common">Pomegranate</name>
    <dbReference type="NCBI Taxonomy" id="22663"/>
    <lineage>
        <taxon>Eukaryota</taxon>
        <taxon>Viridiplantae</taxon>
        <taxon>Streptophyta</taxon>
        <taxon>Embryophyta</taxon>
        <taxon>Tracheophyta</taxon>
        <taxon>Spermatophyta</taxon>
        <taxon>Magnoliopsida</taxon>
        <taxon>eudicotyledons</taxon>
        <taxon>Gunneridae</taxon>
        <taxon>Pentapetalae</taxon>
        <taxon>rosids</taxon>
        <taxon>malvids</taxon>
        <taxon>Myrtales</taxon>
        <taxon>Lythraceae</taxon>
        <taxon>Punica</taxon>
    </lineage>
</organism>
<accession>A0A2I0KYB1</accession>
<dbReference type="SUPFAM" id="SSF49503">
    <property type="entry name" value="Cupredoxins"/>
    <property type="match status" value="1"/>
</dbReference>
<dbReference type="GO" id="GO:0005507">
    <property type="term" value="F:copper ion binding"/>
    <property type="evidence" value="ECO:0007669"/>
    <property type="project" value="InterPro"/>
</dbReference>
<evidence type="ECO:0000256" key="1">
    <source>
        <dbReference type="ARBA" id="ARBA00004613"/>
    </source>
</evidence>
<dbReference type="Pfam" id="PF07731">
    <property type="entry name" value="Cu-oxidase_2"/>
    <property type="match status" value="1"/>
</dbReference>
<keyword evidence="9" id="KW-1185">Reference proteome</keyword>